<dbReference type="RefSeq" id="WP_340348484.1">
    <property type="nucleotide sequence ID" value="NZ_JBBKZT010000047.1"/>
</dbReference>
<accession>A0ABU8WYC5</accession>
<dbReference type="Proteomes" id="UP001385892">
    <property type="component" value="Unassembled WGS sequence"/>
</dbReference>
<feature type="domain" description="Guanylate cyclase" evidence="4">
    <location>
        <begin position="252"/>
        <end position="374"/>
    </location>
</feature>
<dbReference type="SUPFAM" id="SSF52540">
    <property type="entry name" value="P-loop containing nucleoside triphosphate hydrolases"/>
    <property type="match status" value="1"/>
</dbReference>
<dbReference type="Gene3D" id="3.30.70.1230">
    <property type="entry name" value="Nucleotide cyclase"/>
    <property type="match status" value="2"/>
</dbReference>
<evidence type="ECO:0000259" key="4">
    <source>
        <dbReference type="PROSITE" id="PS50125"/>
    </source>
</evidence>
<evidence type="ECO:0000256" key="3">
    <source>
        <dbReference type="SAM" id="MobiDB-lite"/>
    </source>
</evidence>
<evidence type="ECO:0000256" key="1">
    <source>
        <dbReference type="ARBA" id="ARBA00022741"/>
    </source>
</evidence>
<name>A0ABU8WYC5_9BURK</name>
<proteinExistence type="predicted"/>
<feature type="region of interest" description="Disordered" evidence="3">
    <location>
        <begin position="1342"/>
        <end position="1369"/>
    </location>
</feature>
<dbReference type="SUPFAM" id="SSF55073">
    <property type="entry name" value="Nucleotide cyclase"/>
    <property type="match status" value="2"/>
</dbReference>
<dbReference type="PANTHER" id="PTHR16305:SF28">
    <property type="entry name" value="GUANYLATE CYCLASE DOMAIN-CONTAINING PROTEIN"/>
    <property type="match status" value="1"/>
</dbReference>
<sequence>MQPGAYLSRLLKMQFSAGAAQASWRETFPAVVLLVDIAESSPLTERFEAEGPHGAERLNTVLDRYFGEVFDIVAAHGGDVVQVEGDAVLALWRDDRVPDDPASRAARAAIALREAFDGRPLMFDVVLRHRIALAAGPITAISFQNQGERGFLLVTGAPIHDMAELAHAGDPGEIVMTDGFAERVDAIATTMKNGNAFRRLVSLREPVTLPDSVPPGCDEPVDALAHRYVPRVVLERAAASEAGWMAEFRMLSIVYTHLSDLDLEAEDFAERIHQAIDTLQATIDPLLAGVFEVAVGDKGVIVLVAFGLPGQARENDAARALEAARRIHDGLLDHGFASSIGVSTGRAFCGDVGSRTRRHFLVSGPLMYRGARLMQGAGGGILVDDATVRAASSASHFRFATPLPIAIKGMQQPLMAHRFDMGLDAGTAQARGPKWLHGRDSEVHAFDRVLDGLAQGQGAVVAIEAESGGGKSHLLRQVEMAARARGFNVMLATASAFQTLEAYATCRSLVKRLLWMAGDPPEPPPALLRQRLVEALRGDPAEAKAALLEDILPLHFKDDGLAAQISGQARLAGLEDLLAALLIRAAADAPLVLAVDDLHWIDQPSAQLMLGLCKRLPHLLWVLASRPLDGNAAPHGVQLFELARPRLSLARLPMDSIQAIVADLLGVPAVAKRLVEFIHRRCEGLPFHAVQLTLALLERGVLAVRDGKVRIVESDLESSIVPTNVRDLIVSRLDGLAPSHLMTAKVASVIGRSVSIEVVRAIYPLAVADAGIDAMLKDLVTAAILEADPQAEGAYVFQHAIIQEVTYDLLTLRQRQPLHRQLAGFIEQRHAGELEAHFAELAHHWELATEFDSAVRYRQLAATFAVERSANHDALNHIAHLQRVAAHARLALPAQQQAELARLQGDACHELSRFEEAHSWFGVCATLNEIRVPASRAAITASLAVEVTRQLLHRSGLTRQHKDAALRARDRLSAHIFTRRAERAYFRGDAIGLLHDTLTSLNRAERAASVAEMVEGLGGLAIGFGTAGLHRVAGFYRRRSIALAEEAGSLHDQGFAHLLAAVYTFQAGHWPEMDLHCNTGAAIYQRIGDRFRFQSCRVIQAYSDLLRGDYGKAEATLRSFGEEAEQVENVPVRAWVLCGLALLDMQSGRDPVQALRRIALVRNEALHRAERLLCDGIEAAAWMQAGNAVQALRAATTALDNMLESAPTMGIALLSVAAVAEVHLALAQGPAQAHVSLNTRMDPARVACRAAARFASKIMIFKPRERLLRGRLALASGHPDEAASHWRRGLSEAAAFSLPLEEALCHLALAGVAASPTQRREHQQRGGAILERLGADPWMLAAIPPATNNGETTAPGGDLESQTQPHGHA</sequence>
<feature type="domain" description="Guanylate cyclase" evidence="4">
    <location>
        <begin position="31"/>
        <end position="140"/>
    </location>
</feature>
<evidence type="ECO:0000313" key="6">
    <source>
        <dbReference type="Proteomes" id="UP001385892"/>
    </source>
</evidence>
<dbReference type="Pfam" id="PF13191">
    <property type="entry name" value="AAA_16"/>
    <property type="match status" value="1"/>
</dbReference>
<keyword evidence="2" id="KW-0067">ATP-binding</keyword>
<evidence type="ECO:0000256" key="2">
    <source>
        <dbReference type="ARBA" id="ARBA00022840"/>
    </source>
</evidence>
<dbReference type="InterPro" id="IPR041664">
    <property type="entry name" value="AAA_16"/>
</dbReference>
<feature type="compositionally biased region" description="Polar residues" evidence="3">
    <location>
        <begin position="1360"/>
        <end position="1369"/>
    </location>
</feature>
<protein>
    <submittedName>
        <fullName evidence="5">AAA family ATPase</fullName>
    </submittedName>
</protein>
<dbReference type="InterPro" id="IPR027417">
    <property type="entry name" value="P-loop_NTPase"/>
</dbReference>
<dbReference type="PROSITE" id="PS50125">
    <property type="entry name" value="GUANYLATE_CYCLASE_2"/>
    <property type="match status" value="2"/>
</dbReference>
<dbReference type="InterPro" id="IPR001054">
    <property type="entry name" value="A/G_cyclase"/>
</dbReference>
<keyword evidence="6" id="KW-1185">Reference proteome</keyword>
<keyword evidence="1" id="KW-0547">Nucleotide-binding</keyword>
<comment type="caution">
    <text evidence="5">The sequence shown here is derived from an EMBL/GenBank/DDBJ whole genome shotgun (WGS) entry which is preliminary data.</text>
</comment>
<gene>
    <name evidence="5" type="ORF">WKW82_38390</name>
</gene>
<dbReference type="PANTHER" id="PTHR16305">
    <property type="entry name" value="TESTICULAR SOLUBLE ADENYLYL CYCLASE"/>
    <property type="match status" value="1"/>
</dbReference>
<dbReference type="EMBL" id="JBBKZT010000047">
    <property type="protein sequence ID" value="MEJ8852538.1"/>
    <property type="molecule type" value="Genomic_DNA"/>
</dbReference>
<reference evidence="5 6" key="1">
    <citation type="submission" date="2024-03" db="EMBL/GenBank/DDBJ databases">
        <title>Novel species of the genus Variovorax.</title>
        <authorList>
            <person name="Liu Q."/>
            <person name="Xin Y.-H."/>
        </authorList>
    </citation>
    <scope>NUCLEOTIDE SEQUENCE [LARGE SCALE GENOMIC DNA]</scope>
    <source>
        <strain evidence="5 6">KACC 18900</strain>
    </source>
</reference>
<dbReference type="InterPro" id="IPR029787">
    <property type="entry name" value="Nucleotide_cyclase"/>
</dbReference>
<evidence type="ECO:0000313" key="5">
    <source>
        <dbReference type="EMBL" id="MEJ8852538.1"/>
    </source>
</evidence>
<organism evidence="5 6">
    <name type="scientific">Variovorax rhizosphaerae</name>
    <dbReference type="NCBI Taxonomy" id="1836200"/>
    <lineage>
        <taxon>Bacteria</taxon>
        <taxon>Pseudomonadati</taxon>
        <taxon>Pseudomonadota</taxon>
        <taxon>Betaproteobacteria</taxon>
        <taxon>Burkholderiales</taxon>
        <taxon>Comamonadaceae</taxon>
        <taxon>Variovorax</taxon>
    </lineage>
</organism>